<dbReference type="AlphaFoldDB" id="A0A0E2HEF5"/>
<gene>
    <name evidence="1" type="ORF">HMPREF1090_01486</name>
</gene>
<dbReference type="PATRIC" id="fig|999408.3.peg.1602"/>
<evidence type="ECO:0000313" key="2">
    <source>
        <dbReference type="Proteomes" id="UP000013085"/>
    </source>
</evidence>
<proteinExistence type="predicted"/>
<dbReference type="RefSeq" id="WP_002595382.1">
    <property type="nucleotide sequence ID" value="NZ_KB851009.1"/>
</dbReference>
<comment type="caution">
    <text evidence="1">The sequence shown here is derived from an EMBL/GenBank/DDBJ whole genome shotgun (WGS) entry which is preliminary data.</text>
</comment>
<dbReference type="Proteomes" id="UP000013085">
    <property type="component" value="Unassembled WGS sequence"/>
</dbReference>
<organism evidence="1 2">
    <name type="scientific">[Clostridium] clostridioforme 90A8</name>
    <dbReference type="NCBI Taxonomy" id="999408"/>
    <lineage>
        <taxon>Bacteria</taxon>
        <taxon>Bacillati</taxon>
        <taxon>Bacillota</taxon>
        <taxon>Clostridia</taxon>
        <taxon>Lachnospirales</taxon>
        <taxon>Lachnospiraceae</taxon>
        <taxon>Enterocloster</taxon>
    </lineage>
</organism>
<protein>
    <submittedName>
        <fullName evidence="1">Uncharacterized protein</fullName>
    </submittedName>
</protein>
<reference evidence="1 2" key="1">
    <citation type="submission" date="2013-01" db="EMBL/GenBank/DDBJ databases">
        <title>The Genome Sequence of Clostridium clostridioforme 90A8.</title>
        <authorList>
            <consortium name="The Broad Institute Genome Sequencing Platform"/>
            <person name="Earl A."/>
            <person name="Ward D."/>
            <person name="Feldgarden M."/>
            <person name="Gevers D."/>
            <person name="Courvalin P."/>
            <person name="Lambert T."/>
            <person name="Walker B."/>
            <person name="Young S.K."/>
            <person name="Zeng Q."/>
            <person name="Gargeya S."/>
            <person name="Fitzgerald M."/>
            <person name="Haas B."/>
            <person name="Abouelleil A."/>
            <person name="Alvarado L."/>
            <person name="Arachchi H.M."/>
            <person name="Berlin A.M."/>
            <person name="Chapman S.B."/>
            <person name="Dewar J."/>
            <person name="Goldberg J."/>
            <person name="Griggs A."/>
            <person name="Gujja S."/>
            <person name="Hansen M."/>
            <person name="Howarth C."/>
            <person name="Imamovic A."/>
            <person name="Larimer J."/>
            <person name="McCowan C."/>
            <person name="Murphy C."/>
            <person name="Neiman D."/>
            <person name="Pearson M."/>
            <person name="Priest M."/>
            <person name="Roberts A."/>
            <person name="Saif S."/>
            <person name="Shea T."/>
            <person name="Sisk P."/>
            <person name="Sykes S."/>
            <person name="Wortman J."/>
            <person name="Nusbaum C."/>
            <person name="Birren B."/>
        </authorList>
    </citation>
    <scope>NUCLEOTIDE SEQUENCE [LARGE SCALE GENOMIC DNA]</scope>
    <source>
        <strain evidence="1 2">90A8</strain>
    </source>
</reference>
<dbReference type="HOGENOM" id="CLU_2367879_0_0_9"/>
<name>A0A0E2HEF5_9FIRM</name>
<evidence type="ECO:0000313" key="1">
    <source>
        <dbReference type="EMBL" id="ENZ17936.1"/>
    </source>
</evidence>
<dbReference type="EMBL" id="AGYR01000012">
    <property type="protein sequence ID" value="ENZ17936.1"/>
    <property type="molecule type" value="Genomic_DNA"/>
</dbReference>
<sequence length="95" mass="11158">MDKNEIFEFVIREMTETVLLNRRETCAEEEQQLYKETGALSRQRQEILAKLPPEDCQVLEDYFVKTNLIADHECRHLYVQGAKDCVELLKKLGVL</sequence>
<accession>A0A0E2HEF5</accession>